<accession>A0AA96V0Y1</accession>
<sequence length="170" mass="18484">MVKSKALMILAVLVLLFAAVSLSGCLGGDDDADNNTTDNNTTVPENNTTVPENNTTVPENNTTTNGSVTVVIGEDGPEPSYFVTIKDQKFNTASLSISKGETIRFMNTETRNFRHLYHSEDGAFEDFNLNPRYSATLTFDAAGTYKIDLLNYYTNESFNDAGSTLTVTVA</sequence>
<reference evidence="2 3" key="1">
    <citation type="submission" date="2023-07" db="EMBL/GenBank/DDBJ databases">
        <title>Closed genoem sequence of Methanomicrococcus sp. Hf6.</title>
        <authorList>
            <person name="Poehlein A."/>
            <person name="Protasov E."/>
            <person name="Platt K."/>
            <person name="Reeh H."/>
            <person name="Daniel R."/>
            <person name="Brune A."/>
        </authorList>
    </citation>
    <scope>NUCLEOTIDE SEQUENCE [LARGE SCALE GENOMIC DNA]</scope>
    <source>
        <strain evidence="2 3">Hf6</strain>
    </source>
</reference>
<evidence type="ECO:0008006" key="4">
    <source>
        <dbReference type="Google" id="ProtNLM"/>
    </source>
</evidence>
<dbReference type="Proteomes" id="UP001302978">
    <property type="component" value="Chromosome"/>
</dbReference>
<dbReference type="InterPro" id="IPR008972">
    <property type="entry name" value="Cupredoxin"/>
</dbReference>
<organism evidence="2 3">
    <name type="scientific">Methanimicrococcus hongohii</name>
    <dbReference type="NCBI Taxonomy" id="3028295"/>
    <lineage>
        <taxon>Archaea</taxon>
        <taxon>Methanobacteriati</taxon>
        <taxon>Methanobacteriota</taxon>
        <taxon>Stenosarchaea group</taxon>
        <taxon>Methanomicrobia</taxon>
        <taxon>Methanosarcinales</taxon>
        <taxon>Methanosarcinaceae</taxon>
        <taxon>Methanimicrococcus</taxon>
    </lineage>
</organism>
<evidence type="ECO:0000256" key="1">
    <source>
        <dbReference type="SAM" id="MobiDB-lite"/>
    </source>
</evidence>
<dbReference type="Gene3D" id="2.60.40.420">
    <property type="entry name" value="Cupredoxins - blue copper proteins"/>
    <property type="match status" value="1"/>
</dbReference>
<name>A0AA96V0Y1_9EURY</name>
<dbReference type="EMBL" id="CP131059">
    <property type="protein sequence ID" value="WNY22968.1"/>
    <property type="molecule type" value="Genomic_DNA"/>
</dbReference>
<keyword evidence="3" id="KW-1185">Reference proteome</keyword>
<dbReference type="GeneID" id="85194713"/>
<dbReference type="AlphaFoldDB" id="A0AA96V0Y1"/>
<protein>
    <recommendedName>
        <fullName evidence="4">EfeO-type cupredoxin-like domain-containing protein</fullName>
    </recommendedName>
</protein>
<gene>
    <name evidence="2" type="ORF">MmiHf6_02620</name>
</gene>
<dbReference type="PROSITE" id="PS51257">
    <property type="entry name" value="PROKAR_LIPOPROTEIN"/>
    <property type="match status" value="1"/>
</dbReference>
<dbReference type="SUPFAM" id="SSF49503">
    <property type="entry name" value="Cupredoxins"/>
    <property type="match status" value="1"/>
</dbReference>
<feature type="compositionally biased region" description="Low complexity" evidence="1">
    <location>
        <begin position="34"/>
        <end position="65"/>
    </location>
</feature>
<dbReference type="KEGG" id="mehf:MmiHf6_02620"/>
<proteinExistence type="predicted"/>
<evidence type="ECO:0000313" key="2">
    <source>
        <dbReference type="EMBL" id="WNY22968.1"/>
    </source>
</evidence>
<feature type="region of interest" description="Disordered" evidence="1">
    <location>
        <begin position="29"/>
        <end position="65"/>
    </location>
</feature>
<dbReference type="RefSeq" id="WP_316557947.1">
    <property type="nucleotide sequence ID" value="NZ_CP131059.1"/>
</dbReference>
<evidence type="ECO:0000313" key="3">
    <source>
        <dbReference type="Proteomes" id="UP001302978"/>
    </source>
</evidence>